<reference evidence="6 7" key="1">
    <citation type="submission" date="2021-06" db="EMBL/GenBank/DDBJ databases">
        <authorList>
            <person name="Sun Q."/>
            <person name="Li D."/>
        </authorList>
    </citation>
    <scope>NUCLEOTIDE SEQUENCE [LARGE SCALE GENOMIC DNA]</scope>
    <source>
        <strain evidence="6 7">MSJ-40</strain>
    </source>
</reference>
<comment type="caution">
    <text evidence="6">The sequence shown here is derived from an EMBL/GenBank/DDBJ whole genome shotgun (WGS) entry which is preliminary data.</text>
</comment>
<accession>A0ABS6E5Y5</accession>
<dbReference type="InterPro" id="IPR003717">
    <property type="entry name" value="RecO"/>
</dbReference>
<dbReference type="PANTHER" id="PTHR33991:SF1">
    <property type="entry name" value="DNA REPAIR PROTEIN RECO"/>
    <property type="match status" value="1"/>
</dbReference>
<evidence type="ECO:0000259" key="5">
    <source>
        <dbReference type="Pfam" id="PF11967"/>
    </source>
</evidence>
<dbReference type="Pfam" id="PF11967">
    <property type="entry name" value="RecO_N"/>
    <property type="match status" value="1"/>
</dbReference>
<keyword evidence="1 4" id="KW-0227">DNA damage</keyword>
<evidence type="ECO:0000256" key="4">
    <source>
        <dbReference type="HAMAP-Rule" id="MF_00201"/>
    </source>
</evidence>
<evidence type="ECO:0000313" key="6">
    <source>
        <dbReference type="EMBL" id="MBU5438251.1"/>
    </source>
</evidence>
<comment type="function">
    <text evidence="4">Involved in DNA repair and RecF pathway recombination.</text>
</comment>
<dbReference type="HAMAP" id="MF_00201">
    <property type="entry name" value="RecO"/>
    <property type="match status" value="1"/>
</dbReference>
<feature type="domain" description="DNA replication/recombination mediator RecO N-terminal" evidence="5">
    <location>
        <begin position="2"/>
        <end position="78"/>
    </location>
</feature>
<comment type="similarity">
    <text evidence="4">Belongs to the RecO family.</text>
</comment>
<gene>
    <name evidence="4 6" type="primary">recO</name>
    <name evidence="6" type="ORF">KQI42_09540</name>
</gene>
<evidence type="ECO:0000256" key="2">
    <source>
        <dbReference type="ARBA" id="ARBA00023172"/>
    </source>
</evidence>
<evidence type="ECO:0000256" key="3">
    <source>
        <dbReference type="ARBA" id="ARBA00023204"/>
    </source>
</evidence>
<dbReference type="InterPro" id="IPR022572">
    <property type="entry name" value="DNA_rep/recomb_RecO_N"/>
</dbReference>
<sequence length="252" mass="29752">MMSKTQGIVLKEIRFKETSKILNIYTKKFGRIHAMARGAYKPKSQLIANTQPFSLNEYDFYKGKNFYYITQADIIDSFYSIRENMEKLIYGYYMLELVEKSTPEEEENEKLFLLLEKGLRVLSKLDKDFLKFIVSYELKFISFLGYKPYIEKCVVCKNEDTSNIKFSIKEGGIICSNCSIMEPYSERMDKYMYEVMKTLLYTPLNKIIQINIPKDVMFNLHDILVKYILYNIDRKEFNSLNLMKSLENNGGC</sequence>
<evidence type="ECO:0000313" key="7">
    <source>
        <dbReference type="Proteomes" id="UP000749471"/>
    </source>
</evidence>
<protein>
    <recommendedName>
        <fullName evidence="4">DNA repair protein RecO</fullName>
    </recommendedName>
    <alternativeName>
        <fullName evidence="4">Recombination protein O</fullName>
    </alternativeName>
</protein>
<dbReference type="PANTHER" id="PTHR33991">
    <property type="entry name" value="DNA REPAIR PROTEIN RECO"/>
    <property type="match status" value="1"/>
</dbReference>
<keyword evidence="7" id="KW-1185">Reference proteome</keyword>
<keyword evidence="3 4" id="KW-0234">DNA repair</keyword>
<dbReference type="Pfam" id="PF02565">
    <property type="entry name" value="RecO_C"/>
    <property type="match status" value="1"/>
</dbReference>
<name>A0ABS6E5Y5_9FIRM</name>
<dbReference type="Proteomes" id="UP000749471">
    <property type="component" value="Unassembled WGS sequence"/>
</dbReference>
<dbReference type="NCBIfam" id="TIGR00613">
    <property type="entry name" value="reco"/>
    <property type="match status" value="1"/>
</dbReference>
<keyword evidence="2 4" id="KW-0233">DNA recombination</keyword>
<evidence type="ECO:0000256" key="1">
    <source>
        <dbReference type="ARBA" id="ARBA00022763"/>
    </source>
</evidence>
<proteinExistence type="inferred from homology"/>
<organism evidence="6 7">
    <name type="scientific">Tissierella simiarum</name>
    <dbReference type="NCBI Taxonomy" id="2841534"/>
    <lineage>
        <taxon>Bacteria</taxon>
        <taxon>Bacillati</taxon>
        <taxon>Bacillota</taxon>
        <taxon>Tissierellia</taxon>
        <taxon>Tissierellales</taxon>
        <taxon>Tissierellaceae</taxon>
        <taxon>Tissierella</taxon>
    </lineage>
</organism>
<dbReference type="EMBL" id="JAHLPM010000007">
    <property type="protein sequence ID" value="MBU5438251.1"/>
    <property type="molecule type" value="Genomic_DNA"/>
</dbReference>